<dbReference type="EMBL" id="CP000471">
    <property type="protein sequence ID" value="ABK44399.1"/>
    <property type="molecule type" value="Genomic_DNA"/>
</dbReference>
<dbReference type="InterPro" id="IPR050832">
    <property type="entry name" value="Bact_Acetyltransf"/>
</dbReference>
<dbReference type="eggNOG" id="COG0456">
    <property type="taxonomic scope" value="Bacteria"/>
</dbReference>
<sequence>MTQRSATITAPSTLRVGRREDIDSLVILENQSFSGDRLSRRGLLRMLTGTAHAVLLVAERQGQIVGYGAVLLRQGTQLARLYSLAVAAEVRGLGIGAALLTALEQATLEKGRHRLRLEVRVDNAAALTLYRNRGYVLIGRIEGYYEDDTAAWRMERCL</sequence>
<keyword evidence="4" id="KW-0689">Ribosomal protein</keyword>
<dbReference type="SUPFAM" id="SSF55729">
    <property type="entry name" value="Acyl-CoA N-acyltransferases (Nat)"/>
    <property type="match status" value="1"/>
</dbReference>
<dbReference type="PROSITE" id="PS51186">
    <property type="entry name" value="GNAT"/>
    <property type="match status" value="1"/>
</dbReference>
<dbReference type="InterPro" id="IPR000182">
    <property type="entry name" value="GNAT_dom"/>
</dbReference>
<dbReference type="EC" id="2.3.1.267" evidence="4"/>
<keyword evidence="2 4" id="KW-0012">Acyltransferase</keyword>
<dbReference type="KEGG" id="mgm:Mmc1_1891"/>
<dbReference type="PANTHER" id="PTHR43877">
    <property type="entry name" value="AMINOALKYLPHOSPHONATE N-ACETYLTRANSFERASE-RELATED-RELATED"/>
    <property type="match status" value="1"/>
</dbReference>
<dbReference type="InterPro" id="IPR016181">
    <property type="entry name" value="Acyl_CoA_acyltransferase"/>
</dbReference>
<proteinExistence type="predicted"/>
<evidence type="ECO:0000256" key="1">
    <source>
        <dbReference type="ARBA" id="ARBA00022679"/>
    </source>
</evidence>
<dbReference type="CDD" id="cd04301">
    <property type="entry name" value="NAT_SF"/>
    <property type="match status" value="1"/>
</dbReference>
<dbReference type="Gene3D" id="3.40.630.30">
    <property type="match status" value="1"/>
</dbReference>
<evidence type="ECO:0000313" key="4">
    <source>
        <dbReference type="EMBL" id="ABK44399.1"/>
    </source>
</evidence>
<protein>
    <submittedName>
        <fullName evidence="4">[SSU ribosomal protein S18P]-alanine acetyltransferase</fullName>
        <ecNumber evidence="4">2.3.1.267</ecNumber>
    </submittedName>
</protein>
<dbReference type="RefSeq" id="WP_011713543.1">
    <property type="nucleotide sequence ID" value="NC_008576.1"/>
</dbReference>
<dbReference type="HOGENOM" id="CLU_013985_23_0_5"/>
<accession>A0L8V6</accession>
<dbReference type="Pfam" id="PF00583">
    <property type="entry name" value="Acetyltransf_1"/>
    <property type="match status" value="1"/>
</dbReference>
<dbReference type="GO" id="GO:0008999">
    <property type="term" value="F:protein-N-terminal-alanine acetyltransferase activity"/>
    <property type="evidence" value="ECO:0007669"/>
    <property type="project" value="UniProtKB-EC"/>
</dbReference>
<organism evidence="4 5">
    <name type="scientific">Magnetococcus marinus (strain ATCC BAA-1437 / JCM 17883 / MC-1)</name>
    <dbReference type="NCBI Taxonomy" id="156889"/>
    <lineage>
        <taxon>Bacteria</taxon>
        <taxon>Pseudomonadati</taxon>
        <taxon>Pseudomonadota</taxon>
        <taxon>Magnetococcia</taxon>
        <taxon>Magnetococcales</taxon>
        <taxon>Magnetococcaceae</taxon>
        <taxon>Magnetococcus</taxon>
    </lineage>
</organism>
<dbReference type="GO" id="GO:0005840">
    <property type="term" value="C:ribosome"/>
    <property type="evidence" value="ECO:0007669"/>
    <property type="project" value="UniProtKB-KW"/>
</dbReference>
<reference evidence="5" key="1">
    <citation type="journal article" date="2009" name="Appl. Environ. Microbiol.">
        <title>Complete genome sequence of the chemolithoautotrophic marine magnetotactic coccus strain MC-1.</title>
        <authorList>
            <person name="Schubbe S."/>
            <person name="Williams T.J."/>
            <person name="Xie G."/>
            <person name="Kiss H.E."/>
            <person name="Brettin T.S."/>
            <person name="Martinez D."/>
            <person name="Ross C.A."/>
            <person name="Schuler D."/>
            <person name="Cox B.L."/>
            <person name="Nealson K.H."/>
            <person name="Bazylinski D.A."/>
        </authorList>
    </citation>
    <scope>NUCLEOTIDE SEQUENCE [LARGE SCALE GENOMIC DNA]</scope>
    <source>
        <strain evidence="5">ATCC BAA-1437 / JCM 17883 / MC-1</strain>
    </source>
</reference>
<keyword evidence="1 4" id="KW-0808">Transferase</keyword>
<gene>
    <name evidence="4" type="ordered locus">Mmc1_1891</name>
</gene>
<dbReference type="Proteomes" id="UP000002586">
    <property type="component" value="Chromosome"/>
</dbReference>
<evidence type="ECO:0000259" key="3">
    <source>
        <dbReference type="PROSITE" id="PS51186"/>
    </source>
</evidence>
<keyword evidence="4" id="KW-0687">Ribonucleoprotein</keyword>
<dbReference type="AlphaFoldDB" id="A0L8V6"/>
<feature type="domain" description="N-acetyltransferase" evidence="3">
    <location>
        <begin position="12"/>
        <end position="158"/>
    </location>
</feature>
<dbReference type="PANTHER" id="PTHR43877:SF2">
    <property type="entry name" value="AMINOALKYLPHOSPHONATE N-ACETYLTRANSFERASE-RELATED"/>
    <property type="match status" value="1"/>
</dbReference>
<name>A0L8V6_MAGMM</name>
<evidence type="ECO:0000256" key="2">
    <source>
        <dbReference type="ARBA" id="ARBA00023315"/>
    </source>
</evidence>
<dbReference type="STRING" id="156889.Mmc1_1891"/>
<keyword evidence="5" id="KW-1185">Reference proteome</keyword>
<evidence type="ECO:0000313" key="5">
    <source>
        <dbReference type="Proteomes" id="UP000002586"/>
    </source>
</evidence>
<reference evidence="4 5" key="2">
    <citation type="journal article" date="2012" name="Int. J. Syst. Evol. Microbiol.">
        <title>Magnetococcus marinus gen. nov., sp. nov., a marine, magnetotactic bacterium that represents a novel lineage (Magnetococcaceae fam. nov.; Magnetococcales ord. nov.) at the base of the Alphaproteobacteria.</title>
        <authorList>
            <person name="Bazylinski D.A."/>
            <person name="Williams T.J."/>
            <person name="Lefevre C.T."/>
            <person name="Berg R.J."/>
            <person name="Zhang C.L."/>
            <person name="Bowser S.S."/>
            <person name="Dean A.J."/>
            <person name="Beveridge T.J."/>
        </authorList>
    </citation>
    <scope>NUCLEOTIDE SEQUENCE [LARGE SCALE GENOMIC DNA]</scope>
    <source>
        <strain evidence="5">ATCC BAA-1437 / JCM 17883 / MC-1</strain>
    </source>
</reference>
<dbReference type="OrthoDB" id="9803233at2"/>